<evidence type="ECO:0000313" key="7">
    <source>
        <dbReference type="EMBL" id="KAA8545507.1"/>
    </source>
</evidence>
<keyword evidence="2 4" id="KW-0863">Zinc-finger</keyword>
<evidence type="ECO:0000256" key="2">
    <source>
        <dbReference type="ARBA" id="ARBA00022771"/>
    </source>
</evidence>
<dbReference type="InterPro" id="IPR001841">
    <property type="entry name" value="Znf_RING"/>
</dbReference>
<feature type="domain" description="RING-type" evidence="6">
    <location>
        <begin position="29"/>
        <end position="71"/>
    </location>
</feature>
<accession>A0A5J5BUR3</accession>
<keyword evidence="5" id="KW-1133">Transmembrane helix</keyword>
<dbReference type="AlphaFoldDB" id="A0A5J5BUR3"/>
<proteinExistence type="predicted"/>
<dbReference type="GO" id="GO:0008270">
    <property type="term" value="F:zinc ion binding"/>
    <property type="evidence" value="ECO:0007669"/>
    <property type="project" value="UniProtKB-KW"/>
</dbReference>
<keyword evidence="5" id="KW-0812">Transmembrane</keyword>
<dbReference type="OrthoDB" id="9049620at2759"/>
<evidence type="ECO:0000313" key="8">
    <source>
        <dbReference type="Proteomes" id="UP000325577"/>
    </source>
</evidence>
<dbReference type="InterPro" id="IPR013083">
    <property type="entry name" value="Znf_RING/FYVE/PHD"/>
</dbReference>
<dbReference type="InterPro" id="IPR017907">
    <property type="entry name" value="Znf_RING_CS"/>
</dbReference>
<evidence type="ECO:0000256" key="4">
    <source>
        <dbReference type="PROSITE-ProRule" id="PRU00175"/>
    </source>
</evidence>
<protein>
    <recommendedName>
        <fullName evidence="6">RING-type domain-containing protein</fullName>
    </recommendedName>
</protein>
<dbReference type="SMART" id="SM00184">
    <property type="entry name" value="RING"/>
    <property type="match status" value="1"/>
</dbReference>
<organism evidence="7 8">
    <name type="scientific">Nyssa sinensis</name>
    <dbReference type="NCBI Taxonomy" id="561372"/>
    <lineage>
        <taxon>Eukaryota</taxon>
        <taxon>Viridiplantae</taxon>
        <taxon>Streptophyta</taxon>
        <taxon>Embryophyta</taxon>
        <taxon>Tracheophyta</taxon>
        <taxon>Spermatophyta</taxon>
        <taxon>Magnoliopsida</taxon>
        <taxon>eudicotyledons</taxon>
        <taxon>Gunneridae</taxon>
        <taxon>Pentapetalae</taxon>
        <taxon>asterids</taxon>
        <taxon>Cornales</taxon>
        <taxon>Nyssaceae</taxon>
        <taxon>Nyssa</taxon>
    </lineage>
</organism>
<feature type="transmembrane region" description="Helical" evidence="5">
    <location>
        <begin position="177"/>
        <end position="200"/>
    </location>
</feature>
<dbReference type="Proteomes" id="UP000325577">
    <property type="component" value="Linkage Group LG10"/>
</dbReference>
<keyword evidence="3" id="KW-0862">Zinc</keyword>
<dbReference type="InterPro" id="IPR038896">
    <property type="entry name" value="RNF170"/>
</dbReference>
<dbReference type="GO" id="GO:0061630">
    <property type="term" value="F:ubiquitin protein ligase activity"/>
    <property type="evidence" value="ECO:0007669"/>
    <property type="project" value="InterPro"/>
</dbReference>
<dbReference type="EMBL" id="CM018033">
    <property type="protein sequence ID" value="KAA8545507.1"/>
    <property type="molecule type" value="Genomic_DNA"/>
</dbReference>
<evidence type="ECO:0000256" key="5">
    <source>
        <dbReference type="SAM" id="Phobius"/>
    </source>
</evidence>
<name>A0A5J5BUR3_9ASTE</name>
<keyword evidence="8" id="KW-1185">Reference proteome</keyword>
<dbReference type="PANTHER" id="PTHR22894:SF4">
    <property type="entry name" value="E3 UBIQUITIN-PROTEIN LIGASE RNF170-LIKE ISOFORM X1"/>
    <property type="match status" value="1"/>
</dbReference>
<reference evidence="7 8" key="1">
    <citation type="submission" date="2019-09" db="EMBL/GenBank/DDBJ databases">
        <title>A chromosome-level genome assembly of the Chinese tupelo Nyssa sinensis.</title>
        <authorList>
            <person name="Yang X."/>
            <person name="Kang M."/>
            <person name="Yang Y."/>
            <person name="Xiong H."/>
            <person name="Wang M."/>
            <person name="Zhang Z."/>
            <person name="Wang Z."/>
            <person name="Wu H."/>
            <person name="Ma T."/>
            <person name="Liu J."/>
            <person name="Xi Z."/>
        </authorList>
    </citation>
    <scope>NUCLEOTIDE SEQUENCE [LARGE SCALE GENOMIC DNA]</scope>
    <source>
        <strain evidence="7">J267</strain>
        <tissue evidence="7">Leaf</tissue>
    </source>
</reference>
<sequence>MSEVVTLIPSEMIEERDRGMESPPVDDICPICREDNFSVPCRTSCGHWYCAACILKCWDFGDLQPCKCPMCCQRINRLTPEKSLHLRQEEEVTKVLKNVRKYNQLFVGDTRGLILKVCDLQLFVERMLRDMMDTVRDDGYLYKACLLALLLSILYKINIFEAIPLGLVWITRMFDYYVPPAVVAAVLVITILLLGIYRICGLSHRVKRRARIVAARYHA</sequence>
<dbReference type="PROSITE" id="PS50089">
    <property type="entry name" value="ZF_RING_2"/>
    <property type="match status" value="1"/>
</dbReference>
<gene>
    <name evidence="7" type="ORF">F0562_020291</name>
</gene>
<dbReference type="PANTHER" id="PTHR22894">
    <property type="entry name" value="RING-TYPE DOMAIN-CONTAINING PROTEIN"/>
    <property type="match status" value="1"/>
</dbReference>
<evidence type="ECO:0000259" key="6">
    <source>
        <dbReference type="PROSITE" id="PS50089"/>
    </source>
</evidence>
<evidence type="ECO:0000256" key="1">
    <source>
        <dbReference type="ARBA" id="ARBA00022723"/>
    </source>
</evidence>
<keyword evidence="5" id="KW-0472">Membrane</keyword>
<keyword evidence="1" id="KW-0479">Metal-binding</keyword>
<dbReference type="PROSITE" id="PS00518">
    <property type="entry name" value="ZF_RING_1"/>
    <property type="match status" value="1"/>
</dbReference>
<dbReference type="Gene3D" id="3.30.40.10">
    <property type="entry name" value="Zinc/RING finger domain, C3HC4 (zinc finger)"/>
    <property type="match status" value="1"/>
</dbReference>
<dbReference type="SUPFAM" id="SSF57850">
    <property type="entry name" value="RING/U-box"/>
    <property type="match status" value="1"/>
</dbReference>
<evidence type="ECO:0000256" key="3">
    <source>
        <dbReference type="ARBA" id="ARBA00022833"/>
    </source>
</evidence>